<reference evidence="4 5" key="1">
    <citation type="journal article" date="2021" name="Nat. Plants">
        <title>The Taxus genome provides insights into paclitaxel biosynthesis.</title>
        <authorList>
            <person name="Xiong X."/>
            <person name="Gou J."/>
            <person name="Liao Q."/>
            <person name="Li Y."/>
            <person name="Zhou Q."/>
            <person name="Bi G."/>
            <person name="Li C."/>
            <person name="Du R."/>
            <person name="Wang X."/>
            <person name="Sun T."/>
            <person name="Guo L."/>
            <person name="Liang H."/>
            <person name="Lu P."/>
            <person name="Wu Y."/>
            <person name="Zhang Z."/>
            <person name="Ro D.K."/>
            <person name="Shang Y."/>
            <person name="Huang S."/>
            <person name="Yan J."/>
        </authorList>
    </citation>
    <scope>NUCLEOTIDE SEQUENCE [LARGE SCALE GENOMIC DNA]</scope>
    <source>
        <strain evidence="4">Ta-2019</strain>
    </source>
</reference>
<evidence type="ECO:0000256" key="1">
    <source>
        <dbReference type="SAM" id="MobiDB-lite"/>
    </source>
</evidence>
<proteinExistence type="predicted"/>
<feature type="compositionally biased region" description="Pro residues" evidence="1">
    <location>
        <begin position="45"/>
        <end position="58"/>
    </location>
</feature>
<dbReference type="Proteomes" id="UP000824469">
    <property type="component" value="Unassembled WGS sequence"/>
</dbReference>
<accession>A0AA38GR59</accession>
<feature type="non-terminal residue" evidence="4">
    <location>
        <position position="170"/>
    </location>
</feature>
<feature type="domain" description="Spt5 KOW" evidence="3">
    <location>
        <begin position="147"/>
        <end position="170"/>
    </location>
</feature>
<dbReference type="InterPro" id="IPR057934">
    <property type="entry name" value="KOW_Spt5_7"/>
</dbReference>
<evidence type="ECO:0000259" key="2">
    <source>
        <dbReference type="Pfam" id="PF23038"/>
    </source>
</evidence>
<name>A0AA38GR59_TAXCH</name>
<comment type="caution">
    <text evidence="4">The sequence shown here is derived from an EMBL/GenBank/DDBJ whole genome shotgun (WGS) entry which is preliminary data.</text>
</comment>
<sequence length="170" mass="17191">PGTPSSRPYEAPTPGSGWANTPGGNYSDAGTPRDSSPSYGNTPSPYLPSTPGGPPMTPSGPSYLPGTPGGQPMTPGNVGLDVMSPSIVGGQEGGLIPDIVVTLRRPGEDPQISVVKDVLLDGTCKVSLGPSGHGEIVTATSSEIEIILPKKSDKIKIVSGEYRGGTGKLI</sequence>
<feature type="compositionally biased region" description="Polar residues" evidence="1">
    <location>
        <begin position="33"/>
        <end position="44"/>
    </location>
</feature>
<dbReference type="Pfam" id="PF23287">
    <property type="entry name" value="KOW7_SPT5"/>
    <property type="match status" value="1"/>
</dbReference>
<dbReference type="InterPro" id="IPR057935">
    <property type="entry name" value="KOW_Spt5_6_plant"/>
</dbReference>
<feature type="domain" description="Spt5 KOW" evidence="2">
    <location>
        <begin position="95"/>
        <end position="145"/>
    </location>
</feature>
<dbReference type="AlphaFoldDB" id="A0AA38GR59"/>
<evidence type="ECO:0000259" key="3">
    <source>
        <dbReference type="Pfam" id="PF23287"/>
    </source>
</evidence>
<dbReference type="EMBL" id="JAHRHJ020000002">
    <property type="protein sequence ID" value="KAH9326897.1"/>
    <property type="molecule type" value="Genomic_DNA"/>
</dbReference>
<feature type="non-terminal residue" evidence="4">
    <location>
        <position position="1"/>
    </location>
</feature>
<organism evidence="4 5">
    <name type="scientific">Taxus chinensis</name>
    <name type="common">Chinese yew</name>
    <name type="synonym">Taxus wallichiana var. chinensis</name>
    <dbReference type="NCBI Taxonomy" id="29808"/>
    <lineage>
        <taxon>Eukaryota</taxon>
        <taxon>Viridiplantae</taxon>
        <taxon>Streptophyta</taxon>
        <taxon>Embryophyta</taxon>
        <taxon>Tracheophyta</taxon>
        <taxon>Spermatophyta</taxon>
        <taxon>Pinopsida</taxon>
        <taxon>Pinidae</taxon>
        <taxon>Conifers II</taxon>
        <taxon>Cupressales</taxon>
        <taxon>Taxaceae</taxon>
        <taxon>Taxus</taxon>
    </lineage>
</organism>
<keyword evidence="5" id="KW-1185">Reference proteome</keyword>
<feature type="compositionally biased region" description="Low complexity" evidence="1">
    <location>
        <begin position="59"/>
        <end position="76"/>
    </location>
</feature>
<protein>
    <submittedName>
        <fullName evidence="4">Uncharacterized protein</fullName>
    </submittedName>
</protein>
<feature type="region of interest" description="Disordered" evidence="1">
    <location>
        <begin position="1"/>
        <end position="85"/>
    </location>
</feature>
<evidence type="ECO:0000313" key="4">
    <source>
        <dbReference type="EMBL" id="KAH9326897.1"/>
    </source>
</evidence>
<evidence type="ECO:0000313" key="5">
    <source>
        <dbReference type="Proteomes" id="UP000824469"/>
    </source>
</evidence>
<dbReference type="Pfam" id="PF23038">
    <property type="entry name" value="KOW6_SPT51-2"/>
    <property type="match status" value="1"/>
</dbReference>
<gene>
    <name evidence="4" type="ORF">KI387_007075</name>
</gene>